<evidence type="ECO:0000313" key="2">
    <source>
        <dbReference type="Proteomes" id="UP000324831"/>
    </source>
</evidence>
<dbReference type="AlphaFoldDB" id="A0A478FRN3"/>
<dbReference type="RefSeq" id="WP_216083403.1">
    <property type="nucleotide sequence ID" value="NZ_CACTIB010000021.1"/>
</dbReference>
<dbReference type="Proteomes" id="UP000324831">
    <property type="component" value="Unassembled WGS sequence"/>
</dbReference>
<sequence>MSIQTIGAAVAGTAVVGGGGALAAYAAGAFESYGDLYEWMVKKNKWNDYKGKDIIAIKKKIKESEGVSQENSYKKSLSENWDLIKADGNTDDTLKSEIDKAGKQDQDSNYEKLNQIVNVVNVWCEKKLRSEIKLPRNENRDFDETKLATPNDDSVAKTWKAFNEICIFAIN</sequence>
<protein>
    <submittedName>
        <fullName evidence="1">Uncharacterized protein</fullName>
    </submittedName>
</protein>
<accession>A0A478FRN3</accession>
<evidence type="ECO:0000313" key="1">
    <source>
        <dbReference type="EMBL" id="GCE63724.1"/>
    </source>
</evidence>
<name>A0A478FRN3_9MOLU</name>
<dbReference type="EMBL" id="BIMN01000003">
    <property type="protein sequence ID" value="GCE63724.1"/>
    <property type="molecule type" value="Genomic_DNA"/>
</dbReference>
<comment type="caution">
    <text evidence="1">The sequence shown here is derived from an EMBL/GenBank/DDBJ whole genome shotgun (WGS) entry which is preliminary data.</text>
</comment>
<gene>
    <name evidence="1" type="ORF">MHSWG343_07240</name>
</gene>
<organism evidence="1 2">
    <name type="scientific">Candidatus Mycoplasma haematohominis</name>
    <dbReference type="NCBI Taxonomy" id="1494318"/>
    <lineage>
        <taxon>Bacteria</taxon>
        <taxon>Bacillati</taxon>
        <taxon>Mycoplasmatota</taxon>
        <taxon>Mollicutes</taxon>
        <taxon>Mycoplasmataceae</taxon>
        <taxon>Mycoplasma</taxon>
    </lineage>
</organism>
<proteinExistence type="predicted"/>
<reference evidence="1 2" key="1">
    <citation type="submission" date="2019-01" db="EMBL/GenBank/DDBJ databases">
        <title>Draft genome sequences of Candidatus Mycoplasma haemohominis SWG34-3 identified from a patient with pyrexia, anemia and liver dysfunction.</title>
        <authorList>
            <person name="Sekizuka T."/>
            <person name="Hattori N."/>
            <person name="Katano H."/>
            <person name="Takuma T."/>
            <person name="Ito T."/>
            <person name="Arai N."/>
            <person name="Yanai R."/>
            <person name="Ishii S."/>
            <person name="Miura Y."/>
            <person name="Tokunaga T."/>
            <person name="Watanabe H."/>
            <person name="Nomura N."/>
            <person name="Eguchi J."/>
            <person name="Arai T."/>
            <person name="Hasegawa H."/>
            <person name="Nakamaki T."/>
            <person name="Wakita T."/>
            <person name="Niki Y."/>
            <person name="Kuroda M."/>
        </authorList>
    </citation>
    <scope>NUCLEOTIDE SEQUENCE [LARGE SCALE GENOMIC DNA]</scope>
    <source>
        <strain evidence="1">SWG34-3</strain>
    </source>
</reference>